<dbReference type="InterPro" id="IPR007016">
    <property type="entry name" value="O-antigen_ligase-rel_domated"/>
</dbReference>
<keyword evidence="8" id="KW-1185">Reference proteome</keyword>
<feature type="transmembrane region" description="Helical" evidence="5">
    <location>
        <begin position="174"/>
        <end position="191"/>
    </location>
</feature>
<feature type="transmembrane region" description="Helical" evidence="5">
    <location>
        <begin position="198"/>
        <end position="213"/>
    </location>
</feature>
<protein>
    <submittedName>
        <fullName evidence="7">O-antigen ligase family protein</fullName>
    </submittedName>
</protein>
<keyword evidence="2 5" id="KW-0812">Transmembrane</keyword>
<dbReference type="PANTHER" id="PTHR37422">
    <property type="entry name" value="TEICHURONIC ACID BIOSYNTHESIS PROTEIN TUAE"/>
    <property type="match status" value="1"/>
</dbReference>
<feature type="transmembrane region" description="Helical" evidence="5">
    <location>
        <begin position="377"/>
        <end position="399"/>
    </location>
</feature>
<evidence type="ECO:0000256" key="2">
    <source>
        <dbReference type="ARBA" id="ARBA00022692"/>
    </source>
</evidence>
<evidence type="ECO:0000313" key="7">
    <source>
        <dbReference type="EMBL" id="MFC5551270.1"/>
    </source>
</evidence>
<name>A0ABW0S5M2_9BURK</name>
<comment type="caution">
    <text evidence="7">The sequence shown here is derived from an EMBL/GenBank/DDBJ whole genome shotgun (WGS) entry which is preliminary data.</text>
</comment>
<organism evidence="7 8">
    <name type="scientific">Massilia aerilata</name>
    <dbReference type="NCBI Taxonomy" id="453817"/>
    <lineage>
        <taxon>Bacteria</taxon>
        <taxon>Pseudomonadati</taxon>
        <taxon>Pseudomonadota</taxon>
        <taxon>Betaproteobacteria</taxon>
        <taxon>Burkholderiales</taxon>
        <taxon>Oxalobacteraceae</taxon>
        <taxon>Telluria group</taxon>
        <taxon>Massilia</taxon>
    </lineage>
</organism>
<feature type="transmembrane region" description="Helical" evidence="5">
    <location>
        <begin position="341"/>
        <end position="361"/>
    </location>
</feature>
<proteinExistence type="predicted"/>
<evidence type="ECO:0000256" key="1">
    <source>
        <dbReference type="ARBA" id="ARBA00004141"/>
    </source>
</evidence>
<feature type="transmembrane region" description="Helical" evidence="5">
    <location>
        <begin position="433"/>
        <end position="454"/>
    </location>
</feature>
<keyword evidence="7" id="KW-0436">Ligase</keyword>
<dbReference type="PANTHER" id="PTHR37422:SF13">
    <property type="entry name" value="LIPOPOLYSACCHARIDE BIOSYNTHESIS PROTEIN PA4999-RELATED"/>
    <property type="match status" value="1"/>
</dbReference>
<feature type="domain" description="O-antigen ligase-related" evidence="6">
    <location>
        <begin position="207"/>
        <end position="350"/>
    </location>
</feature>
<dbReference type="EMBL" id="JBHSMZ010000017">
    <property type="protein sequence ID" value="MFC5551270.1"/>
    <property type="molecule type" value="Genomic_DNA"/>
</dbReference>
<reference evidence="8" key="1">
    <citation type="journal article" date="2019" name="Int. J. Syst. Evol. Microbiol.">
        <title>The Global Catalogue of Microorganisms (GCM) 10K type strain sequencing project: providing services to taxonomists for standard genome sequencing and annotation.</title>
        <authorList>
            <consortium name="The Broad Institute Genomics Platform"/>
            <consortium name="The Broad Institute Genome Sequencing Center for Infectious Disease"/>
            <person name="Wu L."/>
            <person name="Ma J."/>
        </authorList>
    </citation>
    <scope>NUCLEOTIDE SEQUENCE [LARGE SCALE GENOMIC DNA]</scope>
    <source>
        <strain evidence="8">CGMCC 4.5798</strain>
    </source>
</reference>
<accession>A0ABW0S5M2</accession>
<sequence length="488" mass="51427">MSSSAHPVSRLSLPAFSDRPWFSLLLIAAMAVAFLWCSGHDEQRCAQLVLLAILAGAVIAGRGAAQAVSGMRPAARMCLAAFFTLGAISVSMAFSLRHAIYEWSILLLLLLAAALLAAELARTGKGGLQAVLVCMGVACLLHSLRVLLMYAAALTSGVQIDMHVLAVGFSNVRFLNHTQTALLSLIVLLCLQAPKRTVIRRTWFALAAFWWALLFVSEARATILAFGAAGVAVLLLRRSHARALLEMMALTALAGVVVYVLGFILLPLLAGLGSIGVPSNVVARTAADPSSGRTLLWKLALQLIAAHPWLGVGPQHFAHEGAKLYIGAHPHDWLFQIGAEWGVPALLCLLGAIVLGVRALAGSGKRIAAEDVHNQQILAALLMACAAIFVDGLFSGVLVMPQSQLAIALVIGCAGGWLRSLDAGMAPPAPSPAARIVTAMLAAAALCGLVWSVAPDFMRHARGDAPTPAEKAINNKGNWPRLWEAGYF</sequence>
<dbReference type="RefSeq" id="WP_379775135.1">
    <property type="nucleotide sequence ID" value="NZ_JBHSMZ010000017.1"/>
</dbReference>
<keyword evidence="3 5" id="KW-1133">Transmembrane helix</keyword>
<dbReference type="GO" id="GO:0016874">
    <property type="term" value="F:ligase activity"/>
    <property type="evidence" value="ECO:0007669"/>
    <property type="project" value="UniProtKB-KW"/>
</dbReference>
<feature type="transmembrane region" description="Helical" evidence="5">
    <location>
        <begin position="48"/>
        <end position="65"/>
    </location>
</feature>
<evidence type="ECO:0000256" key="3">
    <source>
        <dbReference type="ARBA" id="ARBA00022989"/>
    </source>
</evidence>
<feature type="transmembrane region" description="Helical" evidence="5">
    <location>
        <begin position="130"/>
        <end position="154"/>
    </location>
</feature>
<feature type="transmembrane region" description="Helical" evidence="5">
    <location>
        <begin position="219"/>
        <end position="236"/>
    </location>
</feature>
<evidence type="ECO:0000256" key="5">
    <source>
        <dbReference type="SAM" id="Phobius"/>
    </source>
</evidence>
<dbReference type="InterPro" id="IPR051533">
    <property type="entry name" value="WaaL-like"/>
</dbReference>
<evidence type="ECO:0000313" key="8">
    <source>
        <dbReference type="Proteomes" id="UP001596086"/>
    </source>
</evidence>
<feature type="transmembrane region" description="Helical" evidence="5">
    <location>
        <begin position="248"/>
        <end position="270"/>
    </location>
</feature>
<keyword evidence="4 5" id="KW-0472">Membrane</keyword>
<feature type="transmembrane region" description="Helical" evidence="5">
    <location>
        <begin position="100"/>
        <end position="118"/>
    </location>
</feature>
<dbReference type="Proteomes" id="UP001596086">
    <property type="component" value="Unassembled WGS sequence"/>
</dbReference>
<dbReference type="Pfam" id="PF04932">
    <property type="entry name" value="Wzy_C"/>
    <property type="match status" value="1"/>
</dbReference>
<gene>
    <name evidence="7" type="ORF">ACFPO9_22350</name>
</gene>
<evidence type="ECO:0000259" key="6">
    <source>
        <dbReference type="Pfam" id="PF04932"/>
    </source>
</evidence>
<feature type="transmembrane region" description="Helical" evidence="5">
    <location>
        <begin position="77"/>
        <end position="94"/>
    </location>
</feature>
<feature type="transmembrane region" description="Helical" evidence="5">
    <location>
        <begin position="20"/>
        <end position="36"/>
    </location>
</feature>
<comment type="subcellular location">
    <subcellularLocation>
        <location evidence="1">Membrane</location>
        <topology evidence="1">Multi-pass membrane protein</topology>
    </subcellularLocation>
</comment>
<evidence type="ECO:0000256" key="4">
    <source>
        <dbReference type="ARBA" id="ARBA00023136"/>
    </source>
</evidence>